<accession>A0ABS9JJT3</accession>
<reference evidence="3 4" key="1">
    <citation type="submission" date="2022-01" db="EMBL/GenBank/DDBJ databases">
        <title>Draft Genome Sequences of Seven Type Strains of the Genus Streptomyces.</title>
        <authorList>
            <person name="Aziz S."/>
            <person name="Coretto E."/>
            <person name="Chronakova A."/>
            <person name="Sproer C."/>
            <person name="Huber K."/>
            <person name="Nouioui I."/>
            <person name="Gross H."/>
        </authorList>
    </citation>
    <scope>NUCLEOTIDE SEQUENCE [LARGE SCALE GENOMIC DNA]</scope>
    <source>
        <strain evidence="3 4">DSM 41685</strain>
    </source>
</reference>
<evidence type="ECO:0000259" key="2">
    <source>
        <dbReference type="Pfam" id="PF00501"/>
    </source>
</evidence>
<keyword evidence="4" id="KW-1185">Reference proteome</keyword>
<dbReference type="Proteomes" id="UP001299012">
    <property type="component" value="Unassembled WGS sequence"/>
</dbReference>
<comment type="caution">
    <text evidence="3">The sequence shown here is derived from an EMBL/GenBank/DDBJ whole genome shotgun (WGS) entry which is preliminary data.</text>
</comment>
<dbReference type="RefSeq" id="WP_237481735.1">
    <property type="nucleotide sequence ID" value="NZ_JAKKZF010000087.1"/>
</dbReference>
<dbReference type="InterPro" id="IPR000873">
    <property type="entry name" value="AMP-dep_synth/lig_dom"/>
</dbReference>
<gene>
    <name evidence="3" type="ORF">L0F81_21290</name>
</gene>
<dbReference type="Pfam" id="PF00501">
    <property type="entry name" value="AMP-binding"/>
    <property type="match status" value="1"/>
</dbReference>
<dbReference type="PANTHER" id="PTHR43767:SF12">
    <property type="entry name" value="AMP-DEPENDENT SYNTHETASE AND LIGASE"/>
    <property type="match status" value="1"/>
</dbReference>
<dbReference type="Gene3D" id="3.40.50.980">
    <property type="match status" value="1"/>
</dbReference>
<feature type="non-terminal residue" evidence="3">
    <location>
        <position position="141"/>
    </location>
</feature>
<feature type="domain" description="AMP-dependent synthetase/ligase" evidence="2">
    <location>
        <begin position="14"/>
        <end position="110"/>
    </location>
</feature>
<dbReference type="InterPro" id="IPR050237">
    <property type="entry name" value="ATP-dep_AMP-bd_enzyme"/>
</dbReference>
<evidence type="ECO:0000313" key="4">
    <source>
        <dbReference type="Proteomes" id="UP001299012"/>
    </source>
</evidence>
<evidence type="ECO:0000256" key="1">
    <source>
        <dbReference type="SAM" id="MobiDB-lite"/>
    </source>
</evidence>
<proteinExistence type="predicted"/>
<feature type="region of interest" description="Disordered" evidence="1">
    <location>
        <begin position="121"/>
        <end position="141"/>
    </location>
</feature>
<protein>
    <submittedName>
        <fullName evidence="3">Long-chain fatty acid--CoA ligase</fullName>
    </submittedName>
</protein>
<dbReference type="EMBL" id="JAKKZF010000087">
    <property type="protein sequence ID" value="MCG0065798.1"/>
    <property type="molecule type" value="Genomic_DNA"/>
</dbReference>
<sequence>MRSDLVTPLAVTLHEHALRIPEKVAFADDRRAVTYAELEARTRRLAGHLVRLGLRRGDRVALCLGNSVAMVEGYLAVVRAGGIGVPVNPRSAPAELEYLLADSGARFALAGASSAGTLLHGVSPHGGSPEGVPPQGVVAEG</sequence>
<keyword evidence="3" id="KW-0436">Ligase</keyword>
<name>A0ABS9JJT3_9ACTN</name>
<dbReference type="GO" id="GO:0016874">
    <property type="term" value="F:ligase activity"/>
    <property type="evidence" value="ECO:0007669"/>
    <property type="project" value="UniProtKB-KW"/>
</dbReference>
<evidence type="ECO:0000313" key="3">
    <source>
        <dbReference type="EMBL" id="MCG0065798.1"/>
    </source>
</evidence>
<dbReference type="SUPFAM" id="SSF56801">
    <property type="entry name" value="Acetyl-CoA synthetase-like"/>
    <property type="match status" value="1"/>
</dbReference>
<dbReference type="PANTHER" id="PTHR43767">
    <property type="entry name" value="LONG-CHAIN-FATTY-ACID--COA LIGASE"/>
    <property type="match status" value="1"/>
</dbReference>
<organism evidence="3 4">
    <name type="scientific">Streptomyces tricolor</name>
    <dbReference type="NCBI Taxonomy" id="68277"/>
    <lineage>
        <taxon>Bacteria</taxon>
        <taxon>Bacillati</taxon>
        <taxon>Actinomycetota</taxon>
        <taxon>Actinomycetes</taxon>
        <taxon>Kitasatosporales</taxon>
        <taxon>Streptomycetaceae</taxon>
        <taxon>Streptomyces</taxon>
        <taxon>Streptomyces violaceoruber group</taxon>
    </lineage>
</organism>